<dbReference type="EMBL" id="KP795693">
    <property type="protein sequence ID" value="AKN40405.1"/>
    <property type="molecule type" value="Genomic_DNA"/>
</dbReference>
<name>A0A0H3ZVU4_9VIBR</name>
<sequence length="41" mass="4451">MAALVVADGANSKSIRGMKRLSSVPNKAALTCKVRRMIFMK</sequence>
<dbReference type="AlphaFoldDB" id="A0A0H3ZVU4"/>
<proteinExistence type="predicted"/>
<evidence type="ECO:0000313" key="1">
    <source>
        <dbReference type="EMBL" id="AKN40405.1"/>
    </source>
</evidence>
<reference evidence="1" key="1">
    <citation type="journal article" date="2015" name="MBio">
        <title>Eco-Evolutionary Dynamics of Episomes among Ecologically Cohesive Bacterial Populations.</title>
        <authorList>
            <person name="Xue H."/>
            <person name="Cordero O.X."/>
            <person name="Camas F.M."/>
            <person name="Trimble W."/>
            <person name="Meyer F."/>
            <person name="Guglielmini J."/>
            <person name="Rocha E.P."/>
            <person name="Polz M.F."/>
        </authorList>
    </citation>
    <scope>NUCLEOTIDE SEQUENCE</scope>
    <source>
        <strain evidence="1">F12 FF_152</strain>
    </source>
</reference>
<protein>
    <submittedName>
        <fullName evidence="1">Uncharacterized protein</fullName>
    </submittedName>
</protein>
<accession>A0A0H3ZVU4</accession>
<organism evidence="1">
    <name type="scientific">Vibrio sp. F12 FF_152</name>
    <dbReference type="NCBI Taxonomy" id="1652829"/>
    <lineage>
        <taxon>Bacteria</taxon>
        <taxon>Pseudomonadati</taxon>
        <taxon>Pseudomonadota</taxon>
        <taxon>Gammaproteobacteria</taxon>
        <taxon>Vibrionales</taxon>
        <taxon>Vibrionaceae</taxon>
        <taxon>Vibrio</taxon>
    </lineage>
</organism>